<keyword evidence="1" id="KW-0472">Membrane</keyword>
<sequence length="73" mass="8137">MRQNNRHPLQAYALMSAILAQLAGSVLIGVFVGRWLDRVFGVEPFFLILGLLICLAAGVYAMIRLVQHFYSGE</sequence>
<feature type="transmembrane region" description="Helical" evidence="1">
    <location>
        <begin position="12"/>
        <end position="33"/>
    </location>
</feature>
<organism evidence="2 3">
    <name type="scientific">Mesobacillus maritimus</name>
    <dbReference type="NCBI Taxonomy" id="1643336"/>
    <lineage>
        <taxon>Bacteria</taxon>
        <taxon>Bacillati</taxon>
        <taxon>Bacillota</taxon>
        <taxon>Bacilli</taxon>
        <taxon>Bacillales</taxon>
        <taxon>Bacillaceae</taxon>
        <taxon>Mesobacillus</taxon>
    </lineage>
</organism>
<evidence type="ECO:0000256" key="1">
    <source>
        <dbReference type="SAM" id="Phobius"/>
    </source>
</evidence>
<dbReference type="EMBL" id="JACWFH010000012">
    <property type="protein sequence ID" value="MBY0097412.1"/>
    <property type="molecule type" value="Genomic_DNA"/>
</dbReference>
<feature type="transmembrane region" description="Helical" evidence="1">
    <location>
        <begin position="45"/>
        <end position="63"/>
    </location>
</feature>
<dbReference type="Pfam" id="PF09527">
    <property type="entry name" value="ATPase_gene1"/>
    <property type="match status" value="1"/>
</dbReference>
<gene>
    <name evidence="2" type="ORF">H0185_11460</name>
</gene>
<comment type="caution">
    <text evidence="2">The sequence shown here is derived from an EMBL/GenBank/DDBJ whole genome shotgun (WGS) entry which is preliminary data.</text>
</comment>
<evidence type="ECO:0000313" key="2">
    <source>
        <dbReference type="EMBL" id="MBY0097412.1"/>
    </source>
</evidence>
<accession>A0ABS7K585</accession>
<keyword evidence="1" id="KW-1133">Transmembrane helix</keyword>
<evidence type="ECO:0000313" key="3">
    <source>
        <dbReference type="Proteomes" id="UP000769780"/>
    </source>
</evidence>
<proteinExistence type="predicted"/>
<reference evidence="2 3" key="1">
    <citation type="submission" date="2020-07" db="EMBL/GenBank/DDBJ databases">
        <title>Fungal Genomes of the International Space Station.</title>
        <authorList>
            <person name="Seuylemezian A."/>
            <person name="Singh N.K."/>
            <person name="Wood J."/>
            <person name="Venkateswaran K."/>
        </authorList>
    </citation>
    <scope>NUCLEOTIDE SEQUENCE [LARGE SCALE GENOMIC DNA]</scope>
    <source>
        <strain evidence="2 3">PL-B2</strain>
    </source>
</reference>
<dbReference type="InterPro" id="IPR032820">
    <property type="entry name" value="ATPase_put"/>
</dbReference>
<dbReference type="RefSeq" id="WP_221873628.1">
    <property type="nucleotide sequence ID" value="NZ_JACWFH010000012.1"/>
</dbReference>
<protein>
    <submittedName>
        <fullName evidence="2">AtpZ/AtpI family protein</fullName>
    </submittedName>
</protein>
<keyword evidence="1" id="KW-0812">Transmembrane</keyword>
<dbReference type="Proteomes" id="UP000769780">
    <property type="component" value="Unassembled WGS sequence"/>
</dbReference>
<keyword evidence="3" id="KW-1185">Reference proteome</keyword>
<name>A0ABS7K585_9BACI</name>